<dbReference type="Proteomes" id="UP000193920">
    <property type="component" value="Unassembled WGS sequence"/>
</dbReference>
<evidence type="ECO:0008006" key="5">
    <source>
        <dbReference type="Google" id="ProtNLM"/>
    </source>
</evidence>
<protein>
    <recommendedName>
        <fullName evidence="5">L domain-like protein</fullName>
    </recommendedName>
</protein>
<gene>
    <name evidence="3" type="ORF">LY90DRAFT_674925</name>
</gene>
<evidence type="ECO:0000256" key="1">
    <source>
        <dbReference type="SAM" id="Phobius"/>
    </source>
</evidence>
<comment type="caution">
    <text evidence="3">The sequence shown here is derived from an EMBL/GenBank/DDBJ whole genome shotgun (WGS) entry which is preliminary data.</text>
</comment>
<dbReference type="InterPro" id="IPR032675">
    <property type="entry name" value="LRR_dom_sf"/>
</dbReference>
<feature type="transmembrane region" description="Helical" evidence="1">
    <location>
        <begin position="218"/>
        <end position="242"/>
    </location>
</feature>
<feature type="chain" id="PRO_5012530855" description="L domain-like protein" evidence="2">
    <location>
        <begin position="26"/>
        <end position="319"/>
    </location>
</feature>
<organism evidence="3 4">
    <name type="scientific">Neocallimastix californiae</name>
    <dbReference type="NCBI Taxonomy" id="1754190"/>
    <lineage>
        <taxon>Eukaryota</taxon>
        <taxon>Fungi</taxon>
        <taxon>Fungi incertae sedis</taxon>
        <taxon>Chytridiomycota</taxon>
        <taxon>Chytridiomycota incertae sedis</taxon>
        <taxon>Neocallimastigomycetes</taxon>
        <taxon>Neocallimastigales</taxon>
        <taxon>Neocallimastigaceae</taxon>
        <taxon>Neocallimastix</taxon>
    </lineage>
</organism>
<keyword evidence="1" id="KW-0472">Membrane</keyword>
<feature type="transmembrane region" description="Helical" evidence="1">
    <location>
        <begin position="248"/>
        <end position="270"/>
    </location>
</feature>
<evidence type="ECO:0000313" key="3">
    <source>
        <dbReference type="EMBL" id="ORY25206.1"/>
    </source>
</evidence>
<keyword evidence="2" id="KW-0732">Signal</keyword>
<keyword evidence="1" id="KW-1133">Transmembrane helix</keyword>
<feature type="transmembrane region" description="Helical" evidence="1">
    <location>
        <begin position="185"/>
        <end position="206"/>
    </location>
</feature>
<evidence type="ECO:0000256" key="2">
    <source>
        <dbReference type="SAM" id="SignalP"/>
    </source>
</evidence>
<proteinExistence type="predicted"/>
<dbReference type="STRING" id="1754190.A0A1Y2ARV1"/>
<evidence type="ECO:0000313" key="4">
    <source>
        <dbReference type="Proteomes" id="UP000193920"/>
    </source>
</evidence>
<sequence>MNMKFLNLISFFFILIFGLFDTINAMVIPSDCAVVEEVINTIGNDLQKTYNNLSIINCCDFPQITCQNLDNEIVVTEIKFNNYINLSNQDMEKIVSQLAKLQHLTTLEMSNNLIIGELPSNLSELKSIQKLYLIAMDLSGNCLENKNANTNLDIKELNISNIKTEACSDENKEEKVLNSNMIIKIWSFLVLGIVSFTLLILFYEIILRFCKHSDAIRISMLILSITTCALYLILIGSLLFGIYQGKLIYMLIFKFGYLVAICLNTLDLCLSGPSNNDVDTMNNPYLVSCIKLLVVIFHIIYYIVAINYINKYIVYLNNK</sequence>
<accession>A0A1Y2ARV1</accession>
<reference evidence="3 4" key="1">
    <citation type="submission" date="2016-08" db="EMBL/GenBank/DDBJ databases">
        <title>A Parts List for Fungal Cellulosomes Revealed by Comparative Genomics.</title>
        <authorList>
            <consortium name="DOE Joint Genome Institute"/>
            <person name="Haitjema C.H."/>
            <person name="Gilmore S.P."/>
            <person name="Henske J.K."/>
            <person name="Solomon K.V."/>
            <person name="De Groot R."/>
            <person name="Kuo A."/>
            <person name="Mondo S.J."/>
            <person name="Salamov A.A."/>
            <person name="Labutti K."/>
            <person name="Zhao Z."/>
            <person name="Chiniquy J."/>
            <person name="Barry K."/>
            <person name="Brewer H.M."/>
            <person name="Purvine S.O."/>
            <person name="Wright A.T."/>
            <person name="Boxma B."/>
            <person name="Van Alen T."/>
            <person name="Hackstein J.H."/>
            <person name="Baker S.E."/>
            <person name="Grigoriev I.V."/>
            <person name="O'Malley M.A."/>
        </authorList>
    </citation>
    <scope>NUCLEOTIDE SEQUENCE [LARGE SCALE GENOMIC DNA]</scope>
    <source>
        <strain evidence="3 4">G1</strain>
    </source>
</reference>
<name>A0A1Y2ARV1_9FUNG</name>
<keyword evidence="4" id="KW-1185">Reference proteome</keyword>
<feature type="signal peptide" evidence="2">
    <location>
        <begin position="1"/>
        <end position="25"/>
    </location>
</feature>
<dbReference type="EMBL" id="MCOG01000214">
    <property type="protein sequence ID" value="ORY25206.1"/>
    <property type="molecule type" value="Genomic_DNA"/>
</dbReference>
<dbReference type="Gene3D" id="3.80.10.10">
    <property type="entry name" value="Ribonuclease Inhibitor"/>
    <property type="match status" value="1"/>
</dbReference>
<feature type="transmembrane region" description="Helical" evidence="1">
    <location>
        <begin position="290"/>
        <end position="309"/>
    </location>
</feature>
<dbReference type="SUPFAM" id="SSF52058">
    <property type="entry name" value="L domain-like"/>
    <property type="match status" value="1"/>
</dbReference>
<dbReference type="AlphaFoldDB" id="A0A1Y2ARV1"/>
<keyword evidence="1" id="KW-0812">Transmembrane</keyword>